<sequence length="35" mass="4179">MGRRHRHVTDEDDEENLGGDDDDVYMYLTDMHPDE</sequence>
<evidence type="ECO:0000313" key="3">
    <source>
        <dbReference type="Proteomes" id="UP000288805"/>
    </source>
</evidence>
<feature type="region of interest" description="Disordered" evidence="1">
    <location>
        <begin position="1"/>
        <end position="35"/>
    </location>
</feature>
<dbReference type="Proteomes" id="UP000288805">
    <property type="component" value="Unassembled WGS sequence"/>
</dbReference>
<gene>
    <name evidence="2" type="ORF">CK203_113998</name>
</gene>
<protein>
    <submittedName>
        <fullName evidence="2">Uncharacterized protein</fullName>
    </submittedName>
</protein>
<dbReference type="EMBL" id="QGNW01001069">
    <property type="protein sequence ID" value="RVW56925.1"/>
    <property type="molecule type" value="Genomic_DNA"/>
</dbReference>
<accession>A0A438FAC9</accession>
<feature type="compositionally biased region" description="Acidic residues" evidence="1">
    <location>
        <begin position="10"/>
        <end position="24"/>
    </location>
</feature>
<evidence type="ECO:0000313" key="2">
    <source>
        <dbReference type="EMBL" id="RVW56925.1"/>
    </source>
</evidence>
<comment type="caution">
    <text evidence="2">The sequence shown here is derived from an EMBL/GenBank/DDBJ whole genome shotgun (WGS) entry which is preliminary data.</text>
</comment>
<organism evidence="2 3">
    <name type="scientific">Vitis vinifera</name>
    <name type="common">Grape</name>
    <dbReference type="NCBI Taxonomy" id="29760"/>
    <lineage>
        <taxon>Eukaryota</taxon>
        <taxon>Viridiplantae</taxon>
        <taxon>Streptophyta</taxon>
        <taxon>Embryophyta</taxon>
        <taxon>Tracheophyta</taxon>
        <taxon>Spermatophyta</taxon>
        <taxon>Magnoliopsida</taxon>
        <taxon>eudicotyledons</taxon>
        <taxon>Gunneridae</taxon>
        <taxon>Pentapetalae</taxon>
        <taxon>rosids</taxon>
        <taxon>Vitales</taxon>
        <taxon>Vitaceae</taxon>
        <taxon>Viteae</taxon>
        <taxon>Vitis</taxon>
    </lineage>
</organism>
<proteinExistence type="predicted"/>
<dbReference type="AlphaFoldDB" id="A0A438FAC9"/>
<name>A0A438FAC9_VITVI</name>
<evidence type="ECO:0000256" key="1">
    <source>
        <dbReference type="SAM" id="MobiDB-lite"/>
    </source>
</evidence>
<reference evidence="2 3" key="1">
    <citation type="journal article" date="2018" name="PLoS Genet.">
        <title>Population sequencing reveals clonal diversity and ancestral inbreeding in the grapevine cultivar Chardonnay.</title>
        <authorList>
            <person name="Roach M.J."/>
            <person name="Johnson D.L."/>
            <person name="Bohlmann J."/>
            <person name="van Vuuren H.J."/>
            <person name="Jones S.J."/>
            <person name="Pretorius I.S."/>
            <person name="Schmidt S.A."/>
            <person name="Borneman A.R."/>
        </authorList>
    </citation>
    <scope>NUCLEOTIDE SEQUENCE [LARGE SCALE GENOMIC DNA]</scope>
    <source>
        <strain evidence="3">cv. Chardonnay</strain>
        <tissue evidence="2">Leaf</tissue>
    </source>
</reference>